<evidence type="ECO:0000313" key="5">
    <source>
        <dbReference type="Proteomes" id="UP000786185"/>
    </source>
</evidence>
<dbReference type="GO" id="GO:0004252">
    <property type="term" value="F:serine-type endopeptidase activity"/>
    <property type="evidence" value="ECO:0007669"/>
    <property type="project" value="InterPro"/>
</dbReference>
<evidence type="ECO:0000313" key="3">
    <source>
        <dbReference type="EMBL" id="MBF4436851.1"/>
    </source>
</evidence>
<dbReference type="Proteomes" id="UP000726136">
    <property type="component" value="Unassembled WGS sequence"/>
</dbReference>
<comment type="caution">
    <text evidence="3">The sequence shown here is derived from an EMBL/GenBank/DDBJ whole genome shotgun (WGS) entry which is preliminary data.</text>
</comment>
<evidence type="ECO:0000313" key="4">
    <source>
        <dbReference type="Proteomes" id="UP000726136"/>
    </source>
</evidence>
<dbReference type="InterPro" id="IPR019533">
    <property type="entry name" value="Peptidase_S26"/>
</dbReference>
<dbReference type="Gene3D" id="2.10.109.10">
    <property type="entry name" value="Umud Fragment, subunit A"/>
    <property type="match status" value="1"/>
</dbReference>
<organism evidence="3 5">
    <name type="scientific">Vibrio anguillarum</name>
    <name type="common">Listonella anguillarum</name>
    <dbReference type="NCBI Taxonomy" id="55601"/>
    <lineage>
        <taxon>Bacteria</taxon>
        <taxon>Pseudomonadati</taxon>
        <taxon>Pseudomonadota</taxon>
        <taxon>Gammaproteobacteria</taxon>
        <taxon>Vibrionales</taxon>
        <taxon>Vibrionaceae</taxon>
        <taxon>Vibrio</taxon>
    </lineage>
</organism>
<dbReference type="Proteomes" id="UP000786185">
    <property type="component" value="Unassembled WGS sequence"/>
</dbReference>
<protein>
    <recommendedName>
        <fullName evidence="1">Peptidase S26 domain-containing protein</fullName>
    </recommendedName>
</protein>
<proteinExistence type="predicted"/>
<dbReference type="EMBL" id="RDPI01000016">
    <property type="protein sequence ID" value="MBF4374117.1"/>
    <property type="molecule type" value="Genomic_DNA"/>
</dbReference>
<accession>A0AAW4BID3</accession>
<dbReference type="SUPFAM" id="SSF51306">
    <property type="entry name" value="LexA/Signal peptidase"/>
    <property type="match status" value="1"/>
</dbReference>
<dbReference type="AlphaFoldDB" id="A0AAW4BID3"/>
<evidence type="ECO:0000259" key="1">
    <source>
        <dbReference type="Pfam" id="PF10502"/>
    </source>
</evidence>
<evidence type="ECO:0000313" key="2">
    <source>
        <dbReference type="EMBL" id="MBF4374117.1"/>
    </source>
</evidence>
<name>A0AAW4BID3_VIBAN</name>
<dbReference type="GO" id="GO:0006465">
    <property type="term" value="P:signal peptide processing"/>
    <property type="evidence" value="ECO:0007669"/>
    <property type="project" value="InterPro"/>
</dbReference>
<reference evidence="3 4" key="1">
    <citation type="journal article" date="2021" name="PeerJ">
        <title>Analysis of 44 Vibrio anguillarum genomes reveals high genetic diversity.</title>
        <authorList>
            <person name="Hansen M.J."/>
            <person name="Dalsgaard I."/>
        </authorList>
    </citation>
    <scope>NUCLEOTIDE SEQUENCE</scope>
    <source>
        <strain evidence="2 4">040915-1/1B</strain>
        <strain evidence="3">850617-1/1</strain>
    </source>
</reference>
<feature type="domain" description="Peptidase S26" evidence="1">
    <location>
        <begin position="7"/>
        <end position="137"/>
    </location>
</feature>
<dbReference type="EMBL" id="SCLC01000415">
    <property type="protein sequence ID" value="MBF4436851.1"/>
    <property type="molecule type" value="Genomic_DNA"/>
</dbReference>
<dbReference type="RefSeq" id="WP_194663723.1">
    <property type="nucleotide sequence ID" value="NZ_RDPI01000016.1"/>
</dbReference>
<dbReference type="Pfam" id="PF10502">
    <property type="entry name" value="Peptidase_S26"/>
    <property type="match status" value="1"/>
</dbReference>
<dbReference type="InterPro" id="IPR036286">
    <property type="entry name" value="LexA/Signal_pep-like_sf"/>
</dbReference>
<keyword evidence="4" id="KW-1185">Reference proteome</keyword>
<sequence length="146" mass="16340">MKRNITFILILAISAFSIDALYSKLTINLTESLPYRLFWIGNAPFEKGGYVMFESPTPKLIQPFVKSVGCVSGDTLQNRQGSFYCNEKWLGNALDSMGDPDLEPFEFSGKIPEGYFFALGTHPSSYDSRYFGLIESAKAQPVNPIF</sequence>
<gene>
    <name evidence="2" type="ORF">EAY46_13660</name>
    <name evidence="3" type="ORF">ERJ77_20650</name>
</gene>